<evidence type="ECO:0000313" key="1">
    <source>
        <dbReference type="EMBL" id="ETN70653.1"/>
    </source>
</evidence>
<accession>W2SM83</accession>
<protein>
    <submittedName>
        <fullName evidence="1">Uncharacterized protein</fullName>
    </submittedName>
</protein>
<dbReference type="KEGG" id="nai:NECAME_14614"/>
<sequence>MTIHTYNAHTLTSEEATEDRMVQARKINYDVIELTEMRRRHPHNAIYETGVGVLVSKRMVKKINLEQLTTQIERLQMRRSDSTPPLTISVVYAPTPSYEEVDALYEDLQKNIRDEFAKFVFDKIKPGFQASELLRTSLGGFKTLLLSYSHPPSFLAAPY</sequence>
<organism evidence="1 2">
    <name type="scientific">Necator americanus</name>
    <name type="common">Human hookworm</name>
    <dbReference type="NCBI Taxonomy" id="51031"/>
    <lineage>
        <taxon>Eukaryota</taxon>
        <taxon>Metazoa</taxon>
        <taxon>Ecdysozoa</taxon>
        <taxon>Nematoda</taxon>
        <taxon>Chromadorea</taxon>
        <taxon>Rhabditida</taxon>
        <taxon>Rhabditina</taxon>
        <taxon>Rhabditomorpha</taxon>
        <taxon>Strongyloidea</taxon>
        <taxon>Ancylostomatidae</taxon>
        <taxon>Bunostominae</taxon>
        <taxon>Necator</taxon>
    </lineage>
</organism>
<dbReference type="Gene3D" id="3.60.10.10">
    <property type="entry name" value="Endonuclease/exonuclease/phosphatase"/>
    <property type="match status" value="1"/>
</dbReference>
<dbReference type="SUPFAM" id="SSF56219">
    <property type="entry name" value="DNase I-like"/>
    <property type="match status" value="1"/>
</dbReference>
<keyword evidence="2" id="KW-1185">Reference proteome</keyword>
<gene>
    <name evidence="1" type="ORF">NECAME_14614</name>
</gene>
<dbReference type="EMBL" id="KI668914">
    <property type="protein sequence ID" value="ETN70653.1"/>
    <property type="molecule type" value="Genomic_DNA"/>
</dbReference>
<name>W2SM83_NECAM</name>
<dbReference type="InterPro" id="IPR036691">
    <property type="entry name" value="Endo/exonu/phosph_ase_sf"/>
</dbReference>
<evidence type="ECO:0000313" key="2">
    <source>
        <dbReference type="Proteomes" id="UP000053676"/>
    </source>
</evidence>
<reference evidence="2" key="1">
    <citation type="journal article" date="2014" name="Nat. Genet.">
        <title>Genome of the human hookworm Necator americanus.</title>
        <authorList>
            <person name="Tang Y.T."/>
            <person name="Gao X."/>
            <person name="Rosa B.A."/>
            <person name="Abubucker S."/>
            <person name="Hallsworth-Pepin K."/>
            <person name="Martin J."/>
            <person name="Tyagi R."/>
            <person name="Heizer E."/>
            <person name="Zhang X."/>
            <person name="Bhonagiri-Palsikar V."/>
            <person name="Minx P."/>
            <person name="Warren W.C."/>
            <person name="Wang Q."/>
            <person name="Zhan B."/>
            <person name="Hotez P.J."/>
            <person name="Sternberg P.W."/>
            <person name="Dougall A."/>
            <person name="Gaze S.T."/>
            <person name="Mulvenna J."/>
            <person name="Sotillo J."/>
            <person name="Ranganathan S."/>
            <person name="Rabelo E.M."/>
            <person name="Wilson R.K."/>
            <person name="Felgner P.L."/>
            <person name="Bethony J."/>
            <person name="Hawdon J.M."/>
            <person name="Gasser R.B."/>
            <person name="Loukas A."/>
            <person name="Mitreva M."/>
        </authorList>
    </citation>
    <scope>NUCLEOTIDE SEQUENCE [LARGE SCALE GENOMIC DNA]</scope>
</reference>
<dbReference type="Proteomes" id="UP000053676">
    <property type="component" value="Unassembled WGS sequence"/>
</dbReference>
<proteinExistence type="predicted"/>
<dbReference type="AlphaFoldDB" id="W2SM83"/>